<feature type="compositionally biased region" description="Gly residues" evidence="1">
    <location>
        <begin position="106"/>
        <end position="116"/>
    </location>
</feature>
<comment type="caution">
    <text evidence="2">The sequence shown here is derived from an EMBL/GenBank/DDBJ whole genome shotgun (WGS) entry which is preliminary data.</text>
</comment>
<evidence type="ECO:0000256" key="1">
    <source>
        <dbReference type="SAM" id="MobiDB-lite"/>
    </source>
</evidence>
<evidence type="ECO:0000313" key="2">
    <source>
        <dbReference type="EMBL" id="EJK74117.1"/>
    </source>
</evidence>
<sequence length="116" mass="12800">DVPPGTYQDGTHDVKFTPLKPRSRKYCQYREAGTKPQRFKGPLIVDQVLAKDEEWSALRADGPEQDPVAASFVHTSNRLPQNTAWDSRDLLSGPLALPRRREGRSALGGGARSEAS</sequence>
<gene>
    <name evidence="2" type="ORF">THAOC_04224</name>
</gene>
<evidence type="ECO:0000313" key="3">
    <source>
        <dbReference type="Proteomes" id="UP000266841"/>
    </source>
</evidence>
<dbReference type="AlphaFoldDB" id="K0TP40"/>
<reference evidence="2 3" key="1">
    <citation type="journal article" date="2012" name="Genome Biol.">
        <title>Genome and low-iron response of an oceanic diatom adapted to chronic iron limitation.</title>
        <authorList>
            <person name="Lommer M."/>
            <person name="Specht M."/>
            <person name="Roy A.S."/>
            <person name="Kraemer L."/>
            <person name="Andreson R."/>
            <person name="Gutowska M.A."/>
            <person name="Wolf J."/>
            <person name="Bergner S.V."/>
            <person name="Schilhabel M.B."/>
            <person name="Klostermeier U.C."/>
            <person name="Beiko R.G."/>
            <person name="Rosenstiel P."/>
            <person name="Hippler M."/>
            <person name="Laroche J."/>
        </authorList>
    </citation>
    <scope>NUCLEOTIDE SEQUENCE [LARGE SCALE GENOMIC DNA]</scope>
    <source>
        <strain evidence="2 3">CCMP1005</strain>
    </source>
</reference>
<name>K0TP40_THAOC</name>
<feature type="non-terminal residue" evidence="2">
    <location>
        <position position="1"/>
    </location>
</feature>
<organism evidence="2 3">
    <name type="scientific">Thalassiosira oceanica</name>
    <name type="common">Marine diatom</name>
    <dbReference type="NCBI Taxonomy" id="159749"/>
    <lineage>
        <taxon>Eukaryota</taxon>
        <taxon>Sar</taxon>
        <taxon>Stramenopiles</taxon>
        <taxon>Ochrophyta</taxon>
        <taxon>Bacillariophyta</taxon>
        <taxon>Coscinodiscophyceae</taxon>
        <taxon>Thalassiosirophycidae</taxon>
        <taxon>Thalassiosirales</taxon>
        <taxon>Thalassiosiraceae</taxon>
        <taxon>Thalassiosira</taxon>
    </lineage>
</organism>
<keyword evidence="3" id="KW-1185">Reference proteome</keyword>
<accession>K0TP40</accession>
<protein>
    <submittedName>
        <fullName evidence="2">Uncharacterized protein</fullName>
    </submittedName>
</protein>
<feature type="region of interest" description="Disordered" evidence="1">
    <location>
        <begin position="96"/>
        <end position="116"/>
    </location>
</feature>
<dbReference type="EMBL" id="AGNL01003939">
    <property type="protein sequence ID" value="EJK74117.1"/>
    <property type="molecule type" value="Genomic_DNA"/>
</dbReference>
<proteinExistence type="predicted"/>
<dbReference type="Proteomes" id="UP000266841">
    <property type="component" value="Unassembled WGS sequence"/>
</dbReference>